<evidence type="ECO:0000313" key="8">
    <source>
        <dbReference type="Proteomes" id="UP000260828"/>
    </source>
</evidence>
<sequence length="160" mass="17922">MKRYALIGLLSVLLSIMLSFEAYAQTFVTLTYRGATRVYGQKRIDDSKEMESILQLVQNGQPLESGVNIDVRNGGPVIELLVEDEQNGVLDFTLYTIYPGIPENVGYEVTIILDDDANFSYDDLELFQELADYIMQNPVEKTIPDTGRGGRYRPAQEGAS</sequence>
<evidence type="ECO:0000313" key="3">
    <source>
        <dbReference type="EMBL" id="CUQ02268.1"/>
    </source>
</evidence>
<reference evidence="7" key="2">
    <citation type="submission" date="2017-04" db="EMBL/GenBank/DDBJ databases">
        <title>Function of individual gut microbiota members based on whole genome sequencing of pure cultures obtained from chicken caecum.</title>
        <authorList>
            <person name="Medvecky M."/>
            <person name="Cejkova D."/>
            <person name="Polansky O."/>
            <person name="Karasova D."/>
            <person name="Kubasova T."/>
            <person name="Cizek A."/>
            <person name="Rychlik I."/>
        </authorList>
    </citation>
    <scope>NUCLEOTIDE SEQUENCE [LARGE SCALE GENOMIC DNA]</scope>
    <source>
        <strain evidence="7">An175</strain>
    </source>
</reference>
<accession>A0A174T2T2</accession>
<evidence type="ECO:0000313" key="7">
    <source>
        <dbReference type="Proteomes" id="UP000196386"/>
    </source>
</evidence>
<reference evidence="4" key="3">
    <citation type="journal article" date="2018" name="BMC Genomics">
        <title>Whole genome sequencing and function prediction of 133 gut anaerobes isolated from chicken caecum in pure cultures.</title>
        <authorList>
            <person name="Medvecky M."/>
            <person name="Cejkova D."/>
            <person name="Polansky O."/>
            <person name="Karasova D."/>
            <person name="Kubasova T."/>
            <person name="Cizek A."/>
            <person name="Rychlik I."/>
        </authorList>
    </citation>
    <scope>NUCLEOTIDE SEQUENCE</scope>
    <source>
        <strain evidence="4">An175</strain>
    </source>
</reference>
<evidence type="ECO:0000256" key="2">
    <source>
        <dbReference type="SAM" id="SignalP"/>
    </source>
</evidence>
<feature type="chain" id="PRO_5014252604" description="DUF4825 domain-containing protein" evidence="2">
    <location>
        <begin position="25"/>
        <end position="160"/>
    </location>
</feature>
<keyword evidence="2" id="KW-0732">Signal</keyword>
<evidence type="ECO:0000256" key="1">
    <source>
        <dbReference type="SAM" id="MobiDB-lite"/>
    </source>
</evidence>
<evidence type="ECO:0000313" key="5">
    <source>
        <dbReference type="EMBL" id="RGE65957.1"/>
    </source>
</evidence>
<dbReference type="Proteomes" id="UP000095765">
    <property type="component" value="Unassembled WGS sequence"/>
</dbReference>
<organism evidence="3 6">
    <name type="scientific">Anaerotruncus colihominis</name>
    <dbReference type="NCBI Taxonomy" id="169435"/>
    <lineage>
        <taxon>Bacteria</taxon>
        <taxon>Bacillati</taxon>
        <taxon>Bacillota</taxon>
        <taxon>Clostridia</taxon>
        <taxon>Eubacteriales</taxon>
        <taxon>Oscillospiraceae</taxon>
        <taxon>Anaerotruncus</taxon>
    </lineage>
</organism>
<dbReference type="Proteomes" id="UP000196386">
    <property type="component" value="Unassembled WGS sequence"/>
</dbReference>
<name>A0A174T2T2_9FIRM</name>
<dbReference type="AlphaFoldDB" id="A0A174T2T2"/>
<evidence type="ECO:0008006" key="9">
    <source>
        <dbReference type="Google" id="ProtNLM"/>
    </source>
</evidence>
<dbReference type="OrthoDB" id="9879639at2"/>
<proteinExistence type="predicted"/>
<dbReference type="Proteomes" id="UP000260828">
    <property type="component" value="Unassembled WGS sequence"/>
</dbReference>
<gene>
    <name evidence="4" type="ORF">B5F11_01360</name>
    <name evidence="5" type="ORF">DXC40_15495</name>
    <name evidence="3" type="ORF">ERS852551_02800</name>
</gene>
<evidence type="ECO:0000313" key="6">
    <source>
        <dbReference type="Proteomes" id="UP000095765"/>
    </source>
</evidence>
<dbReference type="EMBL" id="NFKP01000001">
    <property type="protein sequence ID" value="OUP71539.1"/>
    <property type="molecule type" value="Genomic_DNA"/>
</dbReference>
<dbReference type="EMBL" id="CZBE01000021">
    <property type="protein sequence ID" value="CUQ02268.1"/>
    <property type="molecule type" value="Genomic_DNA"/>
</dbReference>
<feature type="region of interest" description="Disordered" evidence="1">
    <location>
        <begin position="141"/>
        <end position="160"/>
    </location>
</feature>
<evidence type="ECO:0000313" key="4">
    <source>
        <dbReference type="EMBL" id="OUP71539.1"/>
    </source>
</evidence>
<dbReference type="EMBL" id="QVME01000010">
    <property type="protein sequence ID" value="RGE65957.1"/>
    <property type="molecule type" value="Genomic_DNA"/>
</dbReference>
<protein>
    <recommendedName>
        <fullName evidence="9">DUF4825 domain-containing protein</fullName>
    </recommendedName>
</protein>
<reference evidence="5 8" key="4">
    <citation type="submission" date="2018-08" db="EMBL/GenBank/DDBJ databases">
        <title>A genome reference for cultivated species of the human gut microbiota.</title>
        <authorList>
            <person name="Zou Y."/>
            <person name="Xue W."/>
            <person name="Luo G."/>
        </authorList>
    </citation>
    <scope>NUCLEOTIDE SEQUENCE [LARGE SCALE GENOMIC DNA]</scope>
    <source>
        <strain evidence="5 8">TF05-12AC</strain>
    </source>
</reference>
<dbReference type="GeneID" id="72463416"/>
<reference evidence="3 6" key="1">
    <citation type="submission" date="2015-09" db="EMBL/GenBank/DDBJ databases">
        <authorList>
            <consortium name="Pathogen Informatics"/>
        </authorList>
    </citation>
    <scope>NUCLEOTIDE SEQUENCE [LARGE SCALE GENOMIC DNA]</scope>
    <source>
        <strain evidence="3 6">2789STDY5834939</strain>
    </source>
</reference>
<dbReference type="RefSeq" id="WP_006876966.1">
    <property type="nucleotide sequence ID" value="NZ_CABIWA010000004.1"/>
</dbReference>
<feature type="signal peptide" evidence="2">
    <location>
        <begin position="1"/>
        <end position="24"/>
    </location>
</feature>